<dbReference type="KEGG" id="abat:CFX1CAM_1705"/>
<accession>A0A1Y6K9R0</accession>
<keyword evidence="2" id="KW-1185">Reference proteome</keyword>
<evidence type="ECO:0000313" key="1">
    <source>
        <dbReference type="EMBL" id="SMX54770.1"/>
    </source>
</evidence>
<dbReference type="Pfam" id="PF06245">
    <property type="entry name" value="DUF1015"/>
    <property type="match status" value="1"/>
</dbReference>
<evidence type="ECO:0008006" key="3">
    <source>
        <dbReference type="Google" id="ProtNLM"/>
    </source>
</evidence>
<name>A0A1Y6K9R0_9CHLR</name>
<reference evidence="2" key="1">
    <citation type="submission" date="2017-05" db="EMBL/GenBank/DDBJ databases">
        <authorList>
            <person name="Kirkegaard R."/>
            <person name="Mcilroy J S."/>
        </authorList>
    </citation>
    <scope>NUCLEOTIDE SEQUENCE [LARGE SCALE GENOMIC DNA]</scope>
</reference>
<sequence length="442" mass="49974">MHKYQKIGIKTPRILLPNKNIDLRKWAVIACDQFTAQPEYWQEVENIVGDAPSTYHMILPEVFLETPQEEERIKNANIAMQNYLQSGIFTSMEGFIYVRRKLNGQTRRGLMVCLDLEHYDYTPGAQTLIRASEGTIVDRLPPRIRIRKQAVLETPHILVLFDDPLDTVFGPLEDQLGTFEKLYDFELMLGSGHLEGYAINNDAIQQGILTALEQLIDPETFANKYALEPGKHQPMLFAMGDGNHSLATAKAIWEEIKPSVGSDHPARYALVEIENVHDPALAFEPIYRVLFDLNTDILQEMHAYWGDSLRVEEVDTPEELIAAVDAARGSVHKVGMITSDGLKLITIHDAKENLPVGTLQHFLDMFMANQGAEKIDYIHGEDVLFEMGTVEGNVGFYIPGMDKSDLFKTMILDGALPRKTFSMGSAKTKRFYMECRRIQPAS</sequence>
<dbReference type="OrthoDB" id="6396832at2"/>
<protein>
    <recommendedName>
        <fullName evidence="3">DUF1015 domain-containing protein</fullName>
    </recommendedName>
</protein>
<gene>
    <name evidence="1" type="ORF">CFX1CAM_1705</name>
</gene>
<dbReference type="EMBL" id="LT859958">
    <property type="protein sequence ID" value="SMX54770.1"/>
    <property type="molecule type" value="Genomic_DNA"/>
</dbReference>
<dbReference type="PANTHER" id="PTHR36454">
    <property type="entry name" value="LMO2823 PROTEIN"/>
    <property type="match status" value="1"/>
</dbReference>
<organism evidence="1 2">
    <name type="scientific">Candidatus Brevifilum fermentans</name>
    <dbReference type="NCBI Taxonomy" id="1986204"/>
    <lineage>
        <taxon>Bacteria</taxon>
        <taxon>Bacillati</taxon>
        <taxon>Chloroflexota</taxon>
        <taxon>Anaerolineae</taxon>
        <taxon>Anaerolineales</taxon>
        <taxon>Anaerolineaceae</taxon>
        <taxon>Candidatus Brevifilum</taxon>
    </lineage>
</organism>
<dbReference type="RefSeq" id="WP_087862590.1">
    <property type="nucleotide sequence ID" value="NZ_LT859958.1"/>
</dbReference>
<dbReference type="AlphaFoldDB" id="A0A1Y6K9R0"/>
<evidence type="ECO:0000313" key="2">
    <source>
        <dbReference type="Proteomes" id="UP000195514"/>
    </source>
</evidence>
<proteinExistence type="predicted"/>
<dbReference type="InterPro" id="IPR008323">
    <property type="entry name" value="UCP033563"/>
</dbReference>
<dbReference type="Proteomes" id="UP000195514">
    <property type="component" value="Chromosome I"/>
</dbReference>
<dbReference type="PANTHER" id="PTHR36454:SF1">
    <property type="entry name" value="DUF1015 DOMAIN-CONTAINING PROTEIN"/>
    <property type="match status" value="1"/>
</dbReference>